<feature type="domain" description="FAD-binding FR-type" evidence="1">
    <location>
        <begin position="12"/>
        <end position="136"/>
    </location>
</feature>
<dbReference type="EMBL" id="CP011309">
    <property type="protein sequence ID" value="AKF27267.1"/>
    <property type="molecule type" value="Genomic_DNA"/>
</dbReference>
<evidence type="ECO:0000313" key="3">
    <source>
        <dbReference type="Proteomes" id="UP000034037"/>
    </source>
</evidence>
<dbReference type="Pfam" id="PF08021">
    <property type="entry name" value="FAD_binding_9"/>
    <property type="match status" value="1"/>
</dbReference>
<sequence>MNTPAPRKRREMKIKTATVTGVRQISPDLIRFSFDCPEIVGADLGFTDHYIKILFVPAGADYSWPFDMAEIAETQPRELQPVRRTYTFRTVDTVAGTFDIDFVAHGTDGLAGPWAQQAQVGDVIAFGGPGGAWKPETTYEHYVLAGDEAAAPAIFAALEHLPVGTTAKAFIEISSNEARFNAPASDNIEVVWVSRDGATHGTLLIDALRQDGYPTKKTSWFIHGVAEMVKETRKFLFVEGNVDKADASISGYWRLGMTENQWQASKREFNEQNEAEELALSKA</sequence>
<dbReference type="Proteomes" id="UP000034037">
    <property type="component" value="Chromosome"/>
</dbReference>
<proteinExistence type="predicted"/>
<dbReference type="PANTHER" id="PTHR30157:SF0">
    <property type="entry name" value="NADPH-DEPENDENT FERRIC-CHELATE REDUCTASE"/>
    <property type="match status" value="1"/>
</dbReference>
<dbReference type="SUPFAM" id="SSF63380">
    <property type="entry name" value="Riboflavin synthase domain-like"/>
    <property type="match status" value="1"/>
</dbReference>
<dbReference type="Gene3D" id="2.40.30.10">
    <property type="entry name" value="Translation factors"/>
    <property type="match status" value="1"/>
</dbReference>
<dbReference type="PATRIC" id="fig|92706.3.peg.1389"/>
<dbReference type="InterPro" id="IPR039261">
    <property type="entry name" value="FNR_nucleotide-bd"/>
</dbReference>
<evidence type="ECO:0000259" key="1">
    <source>
        <dbReference type="PROSITE" id="PS51384"/>
    </source>
</evidence>
<dbReference type="InterPro" id="IPR007037">
    <property type="entry name" value="SIP_rossman_dom"/>
</dbReference>
<name>A0A0F6WQI9_9CORY</name>
<dbReference type="InterPro" id="IPR013113">
    <property type="entry name" value="SIP_FAD-bd"/>
</dbReference>
<dbReference type="InterPro" id="IPR017927">
    <property type="entry name" value="FAD-bd_FR_type"/>
</dbReference>
<accession>A0A0F6WQI9</accession>
<dbReference type="PANTHER" id="PTHR30157">
    <property type="entry name" value="FERRIC REDUCTASE, NADPH-DEPENDENT"/>
    <property type="match status" value="1"/>
</dbReference>
<gene>
    <name evidence="2" type="ORF">YH66_06690</name>
</gene>
<dbReference type="CDD" id="cd06193">
    <property type="entry name" value="siderophore_interacting"/>
    <property type="match status" value="1"/>
</dbReference>
<protein>
    <submittedName>
        <fullName evidence="2">FAD-binding protein</fullName>
    </submittedName>
</protein>
<dbReference type="AlphaFoldDB" id="A0A0F6WQI9"/>
<reference evidence="2 3" key="1">
    <citation type="submission" date="2015-04" db="EMBL/GenBank/DDBJ databases">
        <title>Complete Genome Sequence of Brevibacterium flavum ATCC 15168.</title>
        <authorList>
            <person name="Ahn J."/>
            <person name="Park G."/>
            <person name="Jeon W."/>
            <person name="Jang Y."/>
            <person name="Jang M."/>
            <person name="Lee H."/>
            <person name="Lee H."/>
        </authorList>
    </citation>
    <scope>NUCLEOTIDE SEQUENCE [LARGE SCALE GENOMIC DNA]</scope>
    <source>
        <strain evidence="2 3">ATCC 15168</strain>
    </source>
</reference>
<dbReference type="InterPro" id="IPR017938">
    <property type="entry name" value="Riboflavin_synthase-like_b-brl"/>
</dbReference>
<dbReference type="Gene3D" id="3.40.50.80">
    <property type="entry name" value="Nucleotide-binding domain of ferredoxin-NADP reductase (FNR) module"/>
    <property type="match status" value="1"/>
</dbReference>
<dbReference type="PROSITE" id="PS51384">
    <property type="entry name" value="FAD_FR"/>
    <property type="match status" value="1"/>
</dbReference>
<dbReference type="RefSeq" id="WP_003861394.1">
    <property type="nucleotide sequence ID" value="NZ_CP011309.1"/>
</dbReference>
<organism evidence="2 3">
    <name type="scientific">[Brevibacterium] flavum</name>
    <dbReference type="NCBI Taxonomy" id="92706"/>
    <lineage>
        <taxon>Bacteria</taxon>
        <taxon>Bacillati</taxon>
        <taxon>Actinomycetota</taxon>
        <taxon>Actinomycetes</taxon>
        <taxon>Mycobacteriales</taxon>
        <taxon>Corynebacteriaceae</taxon>
        <taxon>Corynebacterium</taxon>
    </lineage>
</organism>
<dbReference type="GO" id="GO:0016491">
    <property type="term" value="F:oxidoreductase activity"/>
    <property type="evidence" value="ECO:0007669"/>
    <property type="project" value="InterPro"/>
</dbReference>
<dbReference type="HOGENOM" id="CLU_040923_3_0_11"/>
<dbReference type="InterPro" id="IPR039374">
    <property type="entry name" value="SIP_fam"/>
</dbReference>
<evidence type="ECO:0000313" key="2">
    <source>
        <dbReference type="EMBL" id="AKF27267.1"/>
    </source>
</evidence>
<keyword evidence="3" id="KW-1185">Reference proteome</keyword>
<dbReference type="Pfam" id="PF04954">
    <property type="entry name" value="SIP"/>
    <property type="match status" value="1"/>
</dbReference>